<reference evidence="7 8" key="1">
    <citation type="journal article" date="2017" name="Environ. Microbiol.">
        <title>Decay of the glycolytic pathway and adaptation to intranuclear parasitism within Enterocytozoonidae microsporidia.</title>
        <authorList>
            <person name="Wiredu Boakye D."/>
            <person name="Jaroenlak P."/>
            <person name="Prachumwat A."/>
            <person name="Williams T.A."/>
            <person name="Bateman K.S."/>
            <person name="Itsathitphaisarn O."/>
            <person name="Sritunyalucksana K."/>
            <person name="Paszkiewicz K.H."/>
            <person name="Moore K.A."/>
            <person name="Stentiford G.D."/>
            <person name="Williams B.A."/>
        </authorList>
    </citation>
    <scope>NUCLEOTIDE SEQUENCE [LARGE SCALE GENOMIC DNA]</scope>
    <source>
        <strain evidence="7 8">GB1</strain>
    </source>
</reference>
<evidence type="ECO:0000256" key="5">
    <source>
        <dbReference type="PROSITE-ProRule" id="PRU00042"/>
    </source>
</evidence>
<organism evidence="7 8">
    <name type="scientific">Enterospora canceri</name>
    <dbReference type="NCBI Taxonomy" id="1081671"/>
    <lineage>
        <taxon>Eukaryota</taxon>
        <taxon>Fungi</taxon>
        <taxon>Fungi incertae sedis</taxon>
        <taxon>Microsporidia</taxon>
        <taxon>Enterocytozoonidae</taxon>
        <taxon>Enterospora</taxon>
    </lineage>
</organism>
<protein>
    <submittedName>
        <fullName evidence="7">Z394</fullName>
    </submittedName>
</protein>
<dbReference type="PANTHER" id="PTHR23057">
    <property type="entry name" value="JUXTAPOSED WITH ANOTHER ZINC FINGER PROTEIN 1"/>
    <property type="match status" value="1"/>
</dbReference>
<keyword evidence="3 5" id="KW-0863">Zinc-finger</keyword>
<feature type="domain" description="C2H2-type" evidence="6">
    <location>
        <begin position="146"/>
        <end position="176"/>
    </location>
</feature>
<dbReference type="Proteomes" id="UP000192639">
    <property type="component" value="Unassembled WGS sequence"/>
</dbReference>
<dbReference type="SMART" id="SM00355">
    <property type="entry name" value="ZnF_C2H2"/>
    <property type="match status" value="2"/>
</dbReference>
<evidence type="ECO:0000259" key="6">
    <source>
        <dbReference type="PROSITE" id="PS50157"/>
    </source>
</evidence>
<keyword evidence="8" id="KW-1185">Reference proteome</keyword>
<dbReference type="PROSITE" id="PS50157">
    <property type="entry name" value="ZINC_FINGER_C2H2_2"/>
    <property type="match status" value="2"/>
</dbReference>
<dbReference type="EMBL" id="LWDP01000063">
    <property type="protein sequence ID" value="ORD93606.1"/>
    <property type="molecule type" value="Genomic_DNA"/>
</dbReference>
<evidence type="ECO:0000313" key="8">
    <source>
        <dbReference type="Proteomes" id="UP000192639"/>
    </source>
</evidence>
<accession>A0A1Y1S5A1</accession>
<feature type="domain" description="C2H2-type" evidence="6">
    <location>
        <begin position="110"/>
        <end position="140"/>
    </location>
</feature>
<dbReference type="OrthoDB" id="2194841at2759"/>
<evidence type="ECO:0000256" key="1">
    <source>
        <dbReference type="ARBA" id="ARBA00022723"/>
    </source>
</evidence>
<keyword evidence="4" id="KW-0862">Zinc</keyword>
<dbReference type="GO" id="GO:0005634">
    <property type="term" value="C:nucleus"/>
    <property type="evidence" value="ECO:0007669"/>
    <property type="project" value="TreeGrafter"/>
</dbReference>
<evidence type="ECO:0000256" key="2">
    <source>
        <dbReference type="ARBA" id="ARBA00022737"/>
    </source>
</evidence>
<evidence type="ECO:0000256" key="4">
    <source>
        <dbReference type="ARBA" id="ARBA00022833"/>
    </source>
</evidence>
<comment type="caution">
    <text evidence="7">The sequence shown here is derived from an EMBL/GenBank/DDBJ whole genome shotgun (WGS) entry which is preliminary data.</text>
</comment>
<gene>
    <name evidence="7" type="primary">Z394</name>
    <name evidence="7" type="ORF">ECANGB1_1942</name>
</gene>
<evidence type="ECO:0000313" key="7">
    <source>
        <dbReference type="EMBL" id="ORD93606.1"/>
    </source>
</evidence>
<dbReference type="InterPro" id="IPR051580">
    <property type="entry name" value="ZnF-Chromatin_assoc"/>
</dbReference>
<sequence length="180" mass="20465">MVIPLSISQVSFRVAALLTPFRMSKTFEFSHGTIFDAQDYLIRNDLGLRYIFDENGEEKNYISPNCFLTELYDKNYGTTKAEKIDFSLYACHSQEDIPTSSNEVYSIRSLRCNVPGCTKAFSSTQGLKYHKQHCHTVHRTFAKKPFVCHVSGCTKSYKSNNGLKYHMQHAHAGIDQESSG</sequence>
<name>A0A1Y1S5A1_9MICR</name>
<evidence type="ECO:0000256" key="3">
    <source>
        <dbReference type="ARBA" id="ARBA00022771"/>
    </source>
</evidence>
<dbReference type="SUPFAM" id="SSF57667">
    <property type="entry name" value="beta-beta-alpha zinc fingers"/>
    <property type="match status" value="1"/>
</dbReference>
<proteinExistence type="predicted"/>
<dbReference type="InterPro" id="IPR036236">
    <property type="entry name" value="Znf_C2H2_sf"/>
</dbReference>
<keyword evidence="1" id="KW-0479">Metal-binding</keyword>
<dbReference type="InterPro" id="IPR013087">
    <property type="entry name" value="Znf_C2H2_type"/>
</dbReference>
<dbReference type="VEuPathDB" id="MicrosporidiaDB:ECANGB1_1942"/>
<dbReference type="Gene3D" id="3.30.160.60">
    <property type="entry name" value="Classic Zinc Finger"/>
    <property type="match status" value="2"/>
</dbReference>
<dbReference type="PROSITE" id="PS00028">
    <property type="entry name" value="ZINC_FINGER_C2H2_1"/>
    <property type="match status" value="2"/>
</dbReference>
<keyword evidence="2" id="KW-0677">Repeat</keyword>
<dbReference type="PANTHER" id="PTHR23057:SF0">
    <property type="entry name" value="JUXTAPOSED WITH ANOTHER ZINC FINGER PROTEIN 1"/>
    <property type="match status" value="1"/>
</dbReference>
<dbReference type="AlphaFoldDB" id="A0A1Y1S5A1"/>
<dbReference type="GO" id="GO:0008270">
    <property type="term" value="F:zinc ion binding"/>
    <property type="evidence" value="ECO:0007669"/>
    <property type="project" value="UniProtKB-KW"/>
</dbReference>